<dbReference type="SUPFAM" id="SSF56672">
    <property type="entry name" value="DNA/RNA polymerases"/>
    <property type="match status" value="1"/>
</dbReference>
<evidence type="ECO:0000256" key="3">
    <source>
        <dbReference type="ARBA" id="ARBA00039658"/>
    </source>
</evidence>
<dbReference type="PROSITE" id="PS50878">
    <property type="entry name" value="RT_POL"/>
    <property type="match status" value="1"/>
</dbReference>
<dbReference type="InterPro" id="IPR000477">
    <property type="entry name" value="RT_dom"/>
</dbReference>
<name>A0AAW1E5U9_ZOAVI</name>
<protein>
    <recommendedName>
        <fullName evidence="3">Gypsy retrotransposon integrase-like protein 1</fullName>
        <ecNumber evidence="2">3.1.26.4</ecNumber>
    </recommendedName>
</protein>
<feature type="domain" description="Reverse transcriptase" evidence="4">
    <location>
        <begin position="1"/>
        <end position="65"/>
    </location>
</feature>
<dbReference type="Pfam" id="PF17921">
    <property type="entry name" value="Integrase_H2C2"/>
    <property type="match status" value="1"/>
</dbReference>
<dbReference type="InterPro" id="IPR041588">
    <property type="entry name" value="Integrase_H2C2"/>
</dbReference>
<dbReference type="PANTHER" id="PTHR37984">
    <property type="entry name" value="PROTEIN CBG26694"/>
    <property type="match status" value="1"/>
</dbReference>
<evidence type="ECO:0000259" key="4">
    <source>
        <dbReference type="PROSITE" id="PS50878"/>
    </source>
</evidence>
<accession>A0AAW1E5U9</accession>
<dbReference type="Gene3D" id="1.10.340.70">
    <property type="match status" value="1"/>
</dbReference>
<dbReference type="InterPro" id="IPR043128">
    <property type="entry name" value="Rev_trsase/Diguanyl_cyclase"/>
</dbReference>
<dbReference type="Gene3D" id="3.30.70.270">
    <property type="match status" value="2"/>
</dbReference>
<keyword evidence="6" id="KW-1185">Reference proteome</keyword>
<dbReference type="InterPro" id="IPR043502">
    <property type="entry name" value="DNA/RNA_pol_sf"/>
</dbReference>
<dbReference type="GO" id="GO:0004523">
    <property type="term" value="F:RNA-DNA hybrid ribonuclease activity"/>
    <property type="evidence" value="ECO:0007669"/>
    <property type="project" value="UniProtKB-EC"/>
</dbReference>
<evidence type="ECO:0000313" key="5">
    <source>
        <dbReference type="EMBL" id="KAK9517533.1"/>
    </source>
</evidence>
<dbReference type="Proteomes" id="UP001488805">
    <property type="component" value="Unassembled WGS sequence"/>
</dbReference>
<dbReference type="EMBL" id="JBCEZU010000538">
    <property type="protein sequence ID" value="KAK9517533.1"/>
    <property type="molecule type" value="Genomic_DNA"/>
</dbReference>
<dbReference type="Pfam" id="PF00078">
    <property type="entry name" value="RVT_1"/>
    <property type="match status" value="1"/>
</dbReference>
<dbReference type="AlphaFoldDB" id="A0AAW1E5U9"/>
<sequence length="269" mass="31080">MTELLQDQEGLAVYMDDILIYSDSEEVHEVRLQKTLDTLETAGLKLNHDKCLLRQRRPNYLGHCIDERGIRPDEAKVKAVTQLEPPNNVTDLRRILGMIHYLGRYLANLSDVTKPLNDRLKNDVTWAWSAVQEEAFKKATGTQEITELTSEIEAYEKAIHESRPISPTKLDMVKQQTVQDAGLQMVQNYVMSGWPKYAAKVPNKVKDYYTCRHHLTVSEGLLLYDDRIVVPRMMRSEMLQRIHDGHQGIVKCQERPRCSVWWPGVSKHI</sequence>
<dbReference type="EC" id="3.1.26.4" evidence="2"/>
<evidence type="ECO:0000256" key="1">
    <source>
        <dbReference type="ARBA" id="ARBA00010879"/>
    </source>
</evidence>
<gene>
    <name evidence="5" type="ORF">VZT92_022897</name>
</gene>
<comment type="caution">
    <text evidence="5">The sequence shown here is derived from an EMBL/GenBank/DDBJ whole genome shotgun (WGS) entry which is preliminary data.</text>
</comment>
<proteinExistence type="inferred from homology"/>
<dbReference type="PANTHER" id="PTHR37984:SF9">
    <property type="entry name" value="INTEGRASE CATALYTIC DOMAIN-CONTAINING PROTEIN"/>
    <property type="match status" value="1"/>
</dbReference>
<evidence type="ECO:0000256" key="2">
    <source>
        <dbReference type="ARBA" id="ARBA00012180"/>
    </source>
</evidence>
<evidence type="ECO:0000313" key="6">
    <source>
        <dbReference type="Proteomes" id="UP001488805"/>
    </source>
</evidence>
<dbReference type="InterPro" id="IPR050951">
    <property type="entry name" value="Retrovirus_Pol_polyprotein"/>
</dbReference>
<organism evidence="5 6">
    <name type="scientific">Zoarces viviparus</name>
    <name type="common">Viviparous eelpout</name>
    <name type="synonym">Blennius viviparus</name>
    <dbReference type="NCBI Taxonomy" id="48416"/>
    <lineage>
        <taxon>Eukaryota</taxon>
        <taxon>Metazoa</taxon>
        <taxon>Chordata</taxon>
        <taxon>Craniata</taxon>
        <taxon>Vertebrata</taxon>
        <taxon>Euteleostomi</taxon>
        <taxon>Actinopterygii</taxon>
        <taxon>Neopterygii</taxon>
        <taxon>Teleostei</taxon>
        <taxon>Neoteleostei</taxon>
        <taxon>Acanthomorphata</taxon>
        <taxon>Eupercaria</taxon>
        <taxon>Perciformes</taxon>
        <taxon>Cottioidei</taxon>
        <taxon>Zoarcales</taxon>
        <taxon>Zoarcidae</taxon>
        <taxon>Zoarcinae</taxon>
        <taxon>Zoarces</taxon>
    </lineage>
</organism>
<reference evidence="5 6" key="1">
    <citation type="journal article" date="2024" name="Genome Biol. Evol.">
        <title>Chromosome-level genome assembly of the viviparous eelpout Zoarces viviparus.</title>
        <authorList>
            <person name="Fuhrmann N."/>
            <person name="Brasseur M.V."/>
            <person name="Bakowski C.E."/>
            <person name="Podsiadlowski L."/>
            <person name="Prost S."/>
            <person name="Krehenwinkel H."/>
            <person name="Mayer C."/>
        </authorList>
    </citation>
    <scope>NUCLEOTIDE SEQUENCE [LARGE SCALE GENOMIC DNA]</scope>
    <source>
        <strain evidence="5">NO-MEL_2022_Ind0_liver</strain>
    </source>
</reference>
<comment type="similarity">
    <text evidence="1">Belongs to the beta type-B retroviral polymerase family. HERV class-II K(HML-2) pol subfamily.</text>
</comment>